<feature type="compositionally biased region" description="Polar residues" evidence="2">
    <location>
        <begin position="181"/>
        <end position="197"/>
    </location>
</feature>
<protein>
    <submittedName>
        <fullName evidence="4">Secretion system protein E</fullName>
    </submittedName>
</protein>
<dbReference type="GO" id="GO:0016887">
    <property type="term" value="F:ATP hydrolysis activity"/>
    <property type="evidence" value="ECO:0007669"/>
    <property type="project" value="InterPro"/>
</dbReference>
<organism evidence="4 5">
    <name type="scientific">Advenella kashmirensis</name>
    <dbReference type="NCBI Taxonomy" id="310575"/>
    <lineage>
        <taxon>Bacteria</taxon>
        <taxon>Pseudomonadati</taxon>
        <taxon>Pseudomonadota</taxon>
        <taxon>Betaproteobacteria</taxon>
        <taxon>Burkholderiales</taxon>
        <taxon>Alcaligenaceae</taxon>
    </lineage>
</organism>
<comment type="caution">
    <text evidence="4">The sequence shown here is derived from an EMBL/GenBank/DDBJ whole genome shotgun (WGS) entry which is preliminary data.</text>
</comment>
<dbReference type="AlphaFoldDB" id="A0A356LBY6"/>
<name>A0A356LBY6_9BURK</name>
<feature type="domain" description="FHA" evidence="3">
    <location>
        <begin position="17"/>
        <end position="66"/>
    </location>
</feature>
<dbReference type="InterPro" id="IPR050921">
    <property type="entry name" value="T4SS_GSP_E_ATPase"/>
</dbReference>
<dbReference type="InterPro" id="IPR027417">
    <property type="entry name" value="P-loop_NTPase"/>
</dbReference>
<gene>
    <name evidence="4" type="ORF">DD666_03335</name>
</gene>
<dbReference type="CDD" id="cd01130">
    <property type="entry name" value="VirB11-like_ATPase"/>
    <property type="match status" value="1"/>
</dbReference>
<dbReference type="PANTHER" id="PTHR30486:SF15">
    <property type="entry name" value="TYPE II_IV SECRETION SYSTEM ATPASE"/>
    <property type="match status" value="1"/>
</dbReference>
<dbReference type="Gene3D" id="2.60.200.20">
    <property type="match status" value="1"/>
</dbReference>
<dbReference type="PROSITE" id="PS50006">
    <property type="entry name" value="FHA_DOMAIN"/>
    <property type="match status" value="1"/>
</dbReference>
<dbReference type="SUPFAM" id="SSF52540">
    <property type="entry name" value="P-loop containing nucleoside triphosphate hydrolases"/>
    <property type="match status" value="1"/>
</dbReference>
<dbReference type="Gene3D" id="3.30.450.380">
    <property type="match status" value="1"/>
</dbReference>
<evidence type="ECO:0000313" key="5">
    <source>
        <dbReference type="Proteomes" id="UP000264036"/>
    </source>
</evidence>
<dbReference type="InterPro" id="IPR001482">
    <property type="entry name" value="T2SS/T4SS_dom"/>
</dbReference>
<dbReference type="InterPro" id="IPR000253">
    <property type="entry name" value="FHA_dom"/>
</dbReference>
<sequence length="660" mass="72691">MHFEDGTFQSRQYALPAIVGRQKDCQICVRSWRVARQHARLVRRQAGIFVEDMGTLAGTIVNGIRITEYGPLSAADEILIGPCRMLIRDVFIADSAYTRGSASVEYAHGHGRSRSAQVQQQSQHQGNQRRSDLPTDDSLHKPAQHSVDTPVDTPVHDPQNGRSQEPQCGVSVTQPDPVPVQSPTGPQGTPASVSWQPASADCGERQQTDLTHAARDQQWYQQWQMQLHASLLQALDLRRKDVSQMTDSALRLEAAAMLDRILAENRALPADIDRERLKQNVLDEAIGLGPLEPLLADPAITEVMVNRYDELFIEKAGRLTRYNGAFSSEKSVLGVIERIVTPLGRRIDESSPMVDARLKDGSRVNAIIPPVALRGASLTIRKFPHFRPGMQDLLRLGSLDAAMQQFLTLCIRHRKNLIVSGGTGSGKTTLLNILSNCIPEHERIITIEDAAELRLNHEHLVALEARPANLEGKGQVLIRDLVRNALRMRPDRIVVGECRGAEAFDMLAAMNTGHEGSLTTLHANTPRDALARLETMILMAGMDLPLAAVREHIAGSINFIVQQSRLACGRRVITSITEICGLESGVIKSQEIFRFDRKGTGAFMGLGIAPDCFDALRVQGVPIDMQMFSQYTPAISGAHAFMSSDNQLPESQAQLQECSQ</sequence>
<dbReference type="Pfam" id="PF00498">
    <property type="entry name" value="FHA"/>
    <property type="match status" value="1"/>
</dbReference>
<dbReference type="Proteomes" id="UP000264036">
    <property type="component" value="Unassembled WGS sequence"/>
</dbReference>
<feature type="compositionally biased region" description="Basic and acidic residues" evidence="2">
    <location>
        <begin position="129"/>
        <end position="140"/>
    </location>
</feature>
<dbReference type="CDD" id="cd00060">
    <property type="entry name" value="FHA"/>
    <property type="match status" value="1"/>
</dbReference>
<reference evidence="4 5" key="1">
    <citation type="journal article" date="2018" name="Nat. Biotechnol.">
        <title>A standardized bacterial taxonomy based on genome phylogeny substantially revises the tree of life.</title>
        <authorList>
            <person name="Parks D.H."/>
            <person name="Chuvochina M."/>
            <person name="Waite D.W."/>
            <person name="Rinke C."/>
            <person name="Skarshewski A."/>
            <person name="Chaumeil P.A."/>
            <person name="Hugenholtz P."/>
        </authorList>
    </citation>
    <scope>NUCLEOTIDE SEQUENCE [LARGE SCALE GENOMIC DNA]</scope>
    <source>
        <strain evidence="4">UBA10707</strain>
    </source>
</reference>
<feature type="compositionally biased region" description="Low complexity" evidence="2">
    <location>
        <begin position="114"/>
        <end position="128"/>
    </location>
</feature>
<feature type="region of interest" description="Disordered" evidence="2">
    <location>
        <begin position="108"/>
        <end position="205"/>
    </location>
</feature>
<dbReference type="InterPro" id="IPR008984">
    <property type="entry name" value="SMAD_FHA_dom_sf"/>
</dbReference>
<dbReference type="PANTHER" id="PTHR30486">
    <property type="entry name" value="TWITCHING MOTILITY PROTEIN PILT"/>
    <property type="match status" value="1"/>
</dbReference>
<dbReference type="Pfam" id="PF00437">
    <property type="entry name" value="T2SSE"/>
    <property type="match status" value="1"/>
</dbReference>
<evidence type="ECO:0000259" key="3">
    <source>
        <dbReference type="PROSITE" id="PS50006"/>
    </source>
</evidence>
<dbReference type="Gene3D" id="3.40.50.300">
    <property type="entry name" value="P-loop containing nucleotide triphosphate hydrolases"/>
    <property type="match status" value="1"/>
</dbReference>
<dbReference type="SUPFAM" id="SSF49879">
    <property type="entry name" value="SMAD/FHA domain"/>
    <property type="match status" value="1"/>
</dbReference>
<comment type="similarity">
    <text evidence="1">Belongs to the GSP E family.</text>
</comment>
<dbReference type="EMBL" id="DOEK01000005">
    <property type="protein sequence ID" value="HBP28434.1"/>
    <property type="molecule type" value="Genomic_DNA"/>
</dbReference>
<proteinExistence type="inferred from homology"/>
<evidence type="ECO:0000313" key="4">
    <source>
        <dbReference type="EMBL" id="HBP28434.1"/>
    </source>
</evidence>
<accession>A0A356LBY6</accession>
<evidence type="ECO:0000256" key="2">
    <source>
        <dbReference type="SAM" id="MobiDB-lite"/>
    </source>
</evidence>
<dbReference type="SMART" id="SM00240">
    <property type="entry name" value="FHA"/>
    <property type="match status" value="1"/>
</dbReference>
<feature type="compositionally biased region" description="Polar residues" evidence="2">
    <location>
        <begin position="160"/>
        <end position="174"/>
    </location>
</feature>
<evidence type="ECO:0000256" key="1">
    <source>
        <dbReference type="ARBA" id="ARBA00006611"/>
    </source>
</evidence>